<dbReference type="SMART" id="SM00220">
    <property type="entry name" value="S_TKc"/>
    <property type="match status" value="1"/>
</dbReference>
<evidence type="ECO:0000256" key="3">
    <source>
        <dbReference type="ARBA" id="ARBA00010217"/>
    </source>
</evidence>
<dbReference type="GO" id="GO:0002229">
    <property type="term" value="P:defense response to oomycetes"/>
    <property type="evidence" value="ECO:0007669"/>
    <property type="project" value="UniProtKB-ARBA"/>
</dbReference>
<evidence type="ECO:0000256" key="23">
    <source>
        <dbReference type="PROSITE-ProRule" id="PRU00076"/>
    </source>
</evidence>
<dbReference type="Pfam" id="PF00069">
    <property type="entry name" value="Pkinase"/>
    <property type="match status" value="1"/>
</dbReference>
<protein>
    <recommendedName>
        <fullName evidence="22">Receptor-like serine/threonine-protein kinase</fullName>
        <ecNumber evidence="22">2.7.11.1</ecNumber>
    </recommendedName>
</protein>
<evidence type="ECO:0000256" key="19">
    <source>
        <dbReference type="ARBA" id="ARBA00023180"/>
    </source>
</evidence>
<reference evidence="32" key="1">
    <citation type="journal article" date="2013" name="Nat. Commun.">
        <title>Whole-genome sequencing of Oryza brachyantha reveals mechanisms underlying Oryza genome evolution.</title>
        <authorList>
            <person name="Chen J."/>
            <person name="Huang Q."/>
            <person name="Gao D."/>
            <person name="Wang J."/>
            <person name="Lang Y."/>
            <person name="Liu T."/>
            <person name="Li B."/>
            <person name="Bai Z."/>
            <person name="Luis Goicoechea J."/>
            <person name="Liang C."/>
            <person name="Chen C."/>
            <person name="Zhang W."/>
            <person name="Sun S."/>
            <person name="Liao Y."/>
            <person name="Zhang X."/>
            <person name="Yang L."/>
            <person name="Song C."/>
            <person name="Wang M."/>
            <person name="Shi J."/>
            <person name="Liu G."/>
            <person name="Liu J."/>
            <person name="Zhou H."/>
            <person name="Zhou W."/>
            <person name="Yu Q."/>
            <person name="An N."/>
            <person name="Chen Y."/>
            <person name="Cai Q."/>
            <person name="Wang B."/>
            <person name="Liu B."/>
            <person name="Min J."/>
            <person name="Huang Y."/>
            <person name="Wu H."/>
            <person name="Li Z."/>
            <person name="Zhang Y."/>
            <person name="Yin Y."/>
            <person name="Song W."/>
            <person name="Jiang J."/>
            <person name="Jackson S.A."/>
            <person name="Wing R.A."/>
            <person name="Wang J."/>
            <person name="Chen M."/>
        </authorList>
    </citation>
    <scope>NUCLEOTIDE SEQUENCE [LARGE SCALE GENOMIC DNA]</scope>
    <source>
        <strain evidence="32">cv. IRGC 101232</strain>
    </source>
</reference>
<evidence type="ECO:0000256" key="17">
    <source>
        <dbReference type="ARBA" id="ARBA00023157"/>
    </source>
</evidence>
<dbReference type="InterPro" id="IPR024171">
    <property type="entry name" value="SRK-like_kinase"/>
</dbReference>
<dbReference type="Gene3D" id="1.10.510.10">
    <property type="entry name" value="Transferase(Phosphotransferase) domain 1"/>
    <property type="match status" value="2"/>
</dbReference>
<dbReference type="OMA" id="IPSRLHM"/>
<dbReference type="InterPro" id="IPR011009">
    <property type="entry name" value="Kinase-like_dom_sf"/>
</dbReference>
<dbReference type="PROSITE" id="PS50927">
    <property type="entry name" value="BULB_LECTIN"/>
    <property type="match status" value="1"/>
</dbReference>
<keyword evidence="4" id="KW-1003">Cell membrane</keyword>
<dbReference type="PROSITE" id="PS00108">
    <property type="entry name" value="PROTEIN_KINASE_ST"/>
    <property type="match status" value="1"/>
</dbReference>
<evidence type="ECO:0000259" key="31">
    <source>
        <dbReference type="PROSITE" id="PS50948"/>
    </source>
</evidence>
<keyword evidence="5 22" id="KW-0723">Serine/threonine-protein kinase</keyword>
<dbReference type="PIRSF" id="PIRSF000641">
    <property type="entry name" value="SRK"/>
    <property type="match status" value="1"/>
</dbReference>
<comment type="catalytic activity">
    <reaction evidence="21 22">
        <text>L-seryl-[protein] + ATP = O-phospho-L-seryl-[protein] + ADP + H(+)</text>
        <dbReference type="Rhea" id="RHEA:17989"/>
        <dbReference type="Rhea" id="RHEA-COMP:9863"/>
        <dbReference type="Rhea" id="RHEA-COMP:11604"/>
        <dbReference type="ChEBI" id="CHEBI:15378"/>
        <dbReference type="ChEBI" id="CHEBI:29999"/>
        <dbReference type="ChEBI" id="CHEBI:30616"/>
        <dbReference type="ChEBI" id="CHEBI:83421"/>
        <dbReference type="ChEBI" id="CHEBI:456216"/>
        <dbReference type="EC" id="2.7.11.1"/>
    </reaction>
</comment>
<feature type="domain" description="Apple" evidence="31">
    <location>
        <begin position="353"/>
        <end position="430"/>
    </location>
</feature>
<dbReference type="EnsemblPlants" id="OB03G19010.1">
    <property type="protein sequence ID" value="OB03G19010.1"/>
    <property type="gene ID" value="OB03G19010"/>
</dbReference>
<dbReference type="InterPro" id="IPR008271">
    <property type="entry name" value="Ser/Thr_kinase_AS"/>
</dbReference>
<dbReference type="Pfam" id="PF01453">
    <property type="entry name" value="B_lectin"/>
    <property type="match status" value="1"/>
</dbReference>
<dbReference type="InterPro" id="IPR000858">
    <property type="entry name" value="S_locus_glycoprot_dom"/>
</dbReference>
<dbReference type="Gramene" id="OB03G19010.1">
    <property type="protein sequence ID" value="OB03G19010.1"/>
    <property type="gene ID" value="OB03G19010"/>
</dbReference>
<name>J3LLH5_ORYBR</name>
<dbReference type="InterPro" id="IPR036426">
    <property type="entry name" value="Bulb-type_lectin_dom_sf"/>
</dbReference>
<evidence type="ECO:0000256" key="11">
    <source>
        <dbReference type="ARBA" id="ARBA00022734"/>
    </source>
</evidence>
<dbReference type="EC" id="2.7.11.1" evidence="22"/>
<evidence type="ECO:0000256" key="27">
    <source>
        <dbReference type="SAM" id="SignalP"/>
    </source>
</evidence>
<dbReference type="Pfam" id="PF08276">
    <property type="entry name" value="PAN_2"/>
    <property type="match status" value="1"/>
</dbReference>
<keyword evidence="19" id="KW-0325">Glycoprotein</keyword>
<dbReference type="InterPro" id="IPR017441">
    <property type="entry name" value="Protein_kinase_ATP_BS"/>
</dbReference>
<keyword evidence="13 22" id="KW-0418">Kinase</keyword>
<dbReference type="GO" id="GO:0004674">
    <property type="term" value="F:protein serine/threonine kinase activity"/>
    <property type="evidence" value="ECO:0007669"/>
    <property type="project" value="UniProtKB-KW"/>
</dbReference>
<evidence type="ECO:0000256" key="12">
    <source>
        <dbReference type="ARBA" id="ARBA00022741"/>
    </source>
</evidence>
<dbReference type="Pfam" id="PF00954">
    <property type="entry name" value="S_locus_glycop"/>
    <property type="match status" value="1"/>
</dbReference>
<dbReference type="Gene3D" id="2.90.10.10">
    <property type="entry name" value="Bulb-type lectin domain"/>
    <property type="match status" value="1"/>
</dbReference>
<dbReference type="GO" id="GO:0005524">
    <property type="term" value="F:ATP binding"/>
    <property type="evidence" value="ECO:0007669"/>
    <property type="project" value="UniProtKB-UniRule"/>
</dbReference>
<evidence type="ECO:0000259" key="29">
    <source>
        <dbReference type="PROSITE" id="PS50026"/>
    </source>
</evidence>
<feature type="domain" description="Bulb-type lectin" evidence="30">
    <location>
        <begin position="22"/>
        <end position="152"/>
    </location>
</feature>
<evidence type="ECO:0000256" key="9">
    <source>
        <dbReference type="ARBA" id="ARBA00022692"/>
    </source>
</evidence>
<dbReference type="PROSITE" id="PS00107">
    <property type="entry name" value="PROTEIN_KINASE_ATP"/>
    <property type="match status" value="1"/>
</dbReference>
<dbReference type="Proteomes" id="UP000006038">
    <property type="component" value="Chromosome 3"/>
</dbReference>
<dbReference type="InterPro" id="IPR001480">
    <property type="entry name" value="Bulb-type_lectin_dom"/>
</dbReference>
<evidence type="ECO:0000256" key="13">
    <source>
        <dbReference type="ARBA" id="ARBA00022777"/>
    </source>
</evidence>
<organism evidence="32">
    <name type="scientific">Oryza brachyantha</name>
    <name type="common">malo sina</name>
    <dbReference type="NCBI Taxonomy" id="4533"/>
    <lineage>
        <taxon>Eukaryota</taxon>
        <taxon>Viridiplantae</taxon>
        <taxon>Streptophyta</taxon>
        <taxon>Embryophyta</taxon>
        <taxon>Tracheophyta</taxon>
        <taxon>Spermatophyta</taxon>
        <taxon>Magnoliopsida</taxon>
        <taxon>Liliopsida</taxon>
        <taxon>Poales</taxon>
        <taxon>Poaceae</taxon>
        <taxon>BOP clade</taxon>
        <taxon>Oryzoideae</taxon>
        <taxon>Oryzeae</taxon>
        <taxon>Oryzinae</taxon>
        <taxon>Oryza</taxon>
    </lineage>
</organism>
<feature type="binding site" evidence="24">
    <location>
        <position position="538"/>
    </location>
    <ligand>
        <name>ATP</name>
        <dbReference type="ChEBI" id="CHEBI:30616"/>
    </ligand>
</feature>
<evidence type="ECO:0000256" key="8">
    <source>
        <dbReference type="ARBA" id="ARBA00022679"/>
    </source>
</evidence>
<evidence type="ECO:0000256" key="16">
    <source>
        <dbReference type="ARBA" id="ARBA00023136"/>
    </source>
</evidence>
<keyword evidence="8 22" id="KW-0808">Transferase</keyword>
<feature type="transmembrane region" description="Helical" evidence="26">
    <location>
        <begin position="453"/>
        <end position="480"/>
    </location>
</feature>
<dbReference type="CDD" id="cd00028">
    <property type="entry name" value="B_lectin"/>
    <property type="match status" value="1"/>
</dbReference>
<keyword evidence="14 22" id="KW-0067">ATP-binding</keyword>
<evidence type="ECO:0000256" key="25">
    <source>
        <dbReference type="SAM" id="MobiDB-lite"/>
    </source>
</evidence>
<keyword evidence="16 26" id="KW-0472">Membrane</keyword>
<dbReference type="Gene3D" id="3.30.200.20">
    <property type="entry name" value="Phosphorylase Kinase, domain 1"/>
    <property type="match status" value="1"/>
</dbReference>
<dbReference type="PROSITE" id="PS50026">
    <property type="entry name" value="EGF_3"/>
    <property type="match status" value="1"/>
</dbReference>
<keyword evidence="18" id="KW-0675">Receptor</keyword>
<evidence type="ECO:0000259" key="28">
    <source>
        <dbReference type="PROSITE" id="PS50011"/>
    </source>
</evidence>
<dbReference type="InterPro" id="IPR000742">
    <property type="entry name" value="EGF"/>
</dbReference>
<dbReference type="SUPFAM" id="SSF56112">
    <property type="entry name" value="Protein kinase-like (PK-like)"/>
    <property type="match status" value="2"/>
</dbReference>
<evidence type="ECO:0000256" key="26">
    <source>
        <dbReference type="SAM" id="Phobius"/>
    </source>
</evidence>
<comment type="similarity">
    <text evidence="3">In the C-terminal section; belongs to the protein kinase superfamily. Ser/Thr protein kinase family.</text>
</comment>
<evidence type="ECO:0000313" key="32">
    <source>
        <dbReference type="EnsemblPlants" id="OB03G19010.1"/>
    </source>
</evidence>
<comment type="similarity">
    <text evidence="2">In the N-terminal section; belongs to the leguminous lectin family.</text>
</comment>
<dbReference type="GO" id="GO:0106310">
    <property type="term" value="F:protein serine kinase activity"/>
    <property type="evidence" value="ECO:0007669"/>
    <property type="project" value="RHEA"/>
</dbReference>
<dbReference type="InterPro" id="IPR000719">
    <property type="entry name" value="Prot_kinase_dom"/>
</dbReference>
<dbReference type="PROSITE" id="PS50948">
    <property type="entry name" value="PAN"/>
    <property type="match status" value="1"/>
</dbReference>
<dbReference type="eggNOG" id="ENOG502SJ73">
    <property type="taxonomic scope" value="Eukaryota"/>
</dbReference>
<keyword evidence="33" id="KW-1185">Reference proteome</keyword>
<dbReference type="FunFam" id="2.90.10.10:FF:000028">
    <property type="entry name" value="Serine/threonine-protein kinase"/>
    <property type="match status" value="1"/>
</dbReference>
<dbReference type="CDD" id="cd14066">
    <property type="entry name" value="STKc_IRAK"/>
    <property type="match status" value="1"/>
</dbReference>
<evidence type="ECO:0000313" key="33">
    <source>
        <dbReference type="Proteomes" id="UP000006038"/>
    </source>
</evidence>
<comment type="caution">
    <text evidence="23">Lacks conserved residue(s) required for the propagation of feature annotation.</text>
</comment>
<evidence type="ECO:0000256" key="4">
    <source>
        <dbReference type="ARBA" id="ARBA00022475"/>
    </source>
</evidence>
<evidence type="ECO:0000256" key="21">
    <source>
        <dbReference type="ARBA" id="ARBA00048679"/>
    </source>
</evidence>
<feature type="domain" description="Protein kinase" evidence="28">
    <location>
        <begin position="509"/>
        <end position="841"/>
    </location>
</feature>
<dbReference type="InterPro" id="IPR003609">
    <property type="entry name" value="Pan_app"/>
</dbReference>
<evidence type="ECO:0000256" key="15">
    <source>
        <dbReference type="ARBA" id="ARBA00022989"/>
    </source>
</evidence>
<comment type="subcellular location">
    <subcellularLocation>
        <location evidence="1">Cell membrane</location>
        <topology evidence="1">Single-pass type I membrane protein</topology>
    </subcellularLocation>
</comment>
<dbReference type="PANTHER" id="PTHR47974:SF19">
    <property type="entry name" value="RECEPTOR-LIKE SERINE_THREONINE-PROTEIN KINASE"/>
    <property type="match status" value="1"/>
</dbReference>
<reference evidence="32" key="2">
    <citation type="submission" date="2013-04" db="UniProtKB">
        <authorList>
            <consortium name="EnsemblPlants"/>
        </authorList>
    </citation>
    <scope>IDENTIFICATION</scope>
</reference>
<dbReference type="AlphaFoldDB" id="J3LLH5"/>
<evidence type="ECO:0000256" key="10">
    <source>
        <dbReference type="ARBA" id="ARBA00022729"/>
    </source>
</evidence>
<feature type="chain" id="PRO_5003774006" description="Receptor-like serine/threonine-protein kinase" evidence="27">
    <location>
        <begin position="22"/>
        <end position="896"/>
    </location>
</feature>
<keyword evidence="6 23" id="KW-0245">EGF-like domain</keyword>
<accession>J3LLH5</accession>
<dbReference type="PANTHER" id="PTHR47974">
    <property type="entry name" value="OS07G0415500 PROTEIN"/>
    <property type="match status" value="1"/>
</dbReference>
<evidence type="ECO:0000256" key="14">
    <source>
        <dbReference type="ARBA" id="ARBA00022840"/>
    </source>
</evidence>
<evidence type="ECO:0000256" key="7">
    <source>
        <dbReference type="ARBA" id="ARBA00022553"/>
    </source>
</evidence>
<dbReference type="FunFam" id="3.30.200.20:FF:000370">
    <property type="entry name" value="Receptor-like protein kinase 4"/>
    <property type="match status" value="1"/>
</dbReference>
<feature type="region of interest" description="Disordered" evidence="25">
    <location>
        <begin position="865"/>
        <end position="896"/>
    </location>
</feature>
<feature type="domain" description="EGF-like" evidence="29">
    <location>
        <begin position="298"/>
        <end position="334"/>
    </location>
</feature>
<dbReference type="GO" id="GO:0048544">
    <property type="term" value="P:recognition of pollen"/>
    <property type="evidence" value="ECO:0007669"/>
    <property type="project" value="InterPro"/>
</dbReference>
<keyword evidence="17" id="KW-1015">Disulfide bond</keyword>
<keyword evidence="15 26" id="KW-1133">Transmembrane helix</keyword>
<dbReference type="HOGENOM" id="CLU_000288_116_2_1"/>
<evidence type="ECO:0000256" key="1">
    <source>
        <dbReference type="ARBA" id="ARBA00004251"/>
    </source>
</evidence>
<dbReference type="FunFam" id="1.10.510.10:FF:000240">
    <property type="entry name" value="Lectin-domain containing receptor kinase A4.3"/>
    <property type="match status" value="1"/>
</dbReference>
<dbReference type="SMART" id="SM00108">
    <property type="entry name" value="B_lectin"/>
    <property type="match status" value="1"/>
</dbReference>
<dbReference type="PROSITE" id="PS50011">
    <property type="entry name" value="PROTEIN_KINASE_DOM"/>
    <property type="match status" value="1"/>
</dbReference>
<evidence type="ECO:0000259" key="30">
    <source>
        <dbReference type="PROSITE" id="PS50927"/>
    </source>
</evidence>
<evidence type="ECO:0000256" key="6">
    <source>
        <dbReference type="ARBA" id="ARBA00022536"/>
    </source>
</evidence>
<proteinExistence type="inferred from homology"/>
<evidence type="ECO:0000256" key="2">
    <source>
        <dbReference type="ARBA" id="ARBA00008536"/>
    </source>
</evidence>
<keyword evidence="12 22" id="KW-0547">Nucleotide-binding</keyword>
<evidence type="ECO:0000256" key="22">
    <source>
        <dbReference type="PIRNR" id="PIRNR000641"/>
    </source>
</evidence>
<feature type="signal peptide" evidence="27">
    <location>
        <begin position="1"/>
        <end position="21"/>
    </location>
</feature>
<keyword evidence="11" id="KW-0430">Lectin</keyword>
<evidence type="ECO:0000256" key="18">
    <source>
        <dbReference type="ARBA" id="ARBA00023170"/>
    </source>
</evidence>
<dbReference type="GO" id="GO:0005886">
    <property type="term" value="C:plasma membrane"/>
    <property type="evidence" value="ECO:0007669"/>
    <property type="project" value="UniProtKB-SubCell"/>
</dbReference>
<comment type="similarity">
    <text evidence="22">Belongs to the protein kinase superfamily. Ser/Thr protein kinase family.</text>
</comment>
<keyword evidence="7" id="KW-0597">Phosphoprotein</keyword>
<keyword evidence="9 26" id="KW-0812">Transmembrane</keyword>
<dbReference type="GO" id="GO:0030246">
    <property type="term" value="F:carbohydrate binding"/>
    <property type="evidence" value="ECO:0007669"/>
    <property type="project" value="UniProtKB-KW"/>
</dbReference>
<dbReference type="CDD" id="cd01098">
    <property type="entry name" value="PAN_AP_plant"/>
    <property type="match status" value="1"/>
</dbReference>
<keyword evidence="10 27" id="KW-0732">Signal</keyword>
<evidence type="ECO:0000256" key="5">
    <source>
        <dbReference type="ARBA" id="ARBA00022527"/>
    </source>
</evidence>
<evidence type="ECO:0000256" key="24">
    <source>
        <dbReference type="PROSITE-ProRule" id="PRU10141"/>
    </source>
</evidence>
<evidence type="ECO:0000256" key="20">
    <source>
        <dbReference type="ARBA" id="ARBA00047899"/>
    </source>
</evidence>
<dbReference type="SUPFAM" id="SSF51110">
    <property type="entry name" value="alpha-D-mannose-specific plant lectins"/>
    <property type="match status" value="1"/>
</dbReference>
<comment type="catalytic activity">
    <reaction evidence="20 22">
        <text>L-threonyl-[protein] + ATP = O-phospho-L-threonyl-[protein] + ADP + H(+)</text>
        <dbReference type="Rhea" id="RHEA:46608"/>
        <dbReference type="Rhea" id="RHEA-COMP:11060"/>
        <dbReference type="Rhea" id="RHEA-COMP:11605"/>
        <dbReference type="ChEBI" id="CHEBI:15378"/>
        <dbReference type="ChEBI" id="CHEBI:30013"/>
        <dbReference type="ChEBI" id="CHEBI:30616"/>
        <dbReference type="ChEBI" id="CHEBI:61977"/>
        <dbReference type="ChEBI" id="CHEBI:456216"/>
        <dbReference type="EC" id="2.7.11.1"/>
    </reaction>
</comment>
<sequence>MLLVGVLLLLFFNLHLPTTSAIDTLTLGQSLLWNQTLVSNGGNFELGLFSPGKSNKHYLGIWYKKIPKKTVVWVANREQPILEPSSCHLELSVHGDLRLFATAPSNTLLWSSNASLFFSPSPPPRTTVAVLQDDGNLVVKRNATLSSSAAAPTHVAWQSFDHPTDTWLPGARLGYDRGRGVHSFLTSWTDSEDPAPGAFSMVIDARGLARFDLLAGGEHRYWTTGLWDGEIFANVPEMRSGYFIGVPYAPNASINFFSYRDRIPGAAVGNFMLDVNGQMRRRQWSKTAGEWILFCSEPHDACDVHGSCGPFGVCSNGTNPACRCPAGFEPRSSEEWSLQNAASGCARRHPLECYGDGFLALPNTVRLPNGSAEAPAGARNDKACAHTCLVDCACTAYVYDGAKCLVWNGELVNMKTLVDGQGDGGLAGATLHLRVASSEVPPSSLEHSWRKSMVILGSVAAAVVVLLASVVTVVAVAAVLRMRRRRGKVTAVQGSLLLLDYRAVRTATGDFSEKLGSGSFGTVFKGALPDGTPVAVKKLDGLRQGEKQFRTEVVTLGTIQHVNLVRLRGFCCEGNKRALVYDYMANGSLDDHLFNGGPGSDSKRQVTLSWKQRYDVAVGVARGLAYLHEKCRECIIHCDVKPENILLDQDMSARLADFGMAKLVGRDFSSVLTTMRGTVGYLAPEWLAGAPITAKADVYSFGLLLFELVSGRRNNAASSSSEEGGSGIYGGRAGAPAPAKADVYSFGLLLFELVSGRRNNAASSSSEEGGSGIYFPVHAAVKLNEGDVAGLVDERVAKDADVKEVERLCKVAGWCIQDEEGDRPAMGLVAQQLEGIADVMLPPIPSRLHILAIENEWVRGAAEDEHCSKSGSEPAAEAIEECTCENSGSKDHPTTR</sequence>